<dbReference type="InterPro" id="IPR051262">
    <property type="entry name" value="SMP-30/CGR1_Lactonase"/>
</dbReference>
<evidence type="ECO:0000313" key="5">
    <source>
        <dbReference type="Proteomes" id="UP000315440"/>
    </source>
</evidence>
<sequence length="341" mass="36924" precursor="true">MFLKVALTAVLASAALSLNWCHAQDTTTFPTLGEVVRLDPALDELIEPGAKIEVLAGGFDWSEGPVWVPRDGGFLLFSDIPPNRVMKWVEGQGVSVFLDPSGYTGVGRYSREPGSNGMFLDPKGDLTLCEHGDRRVAMMTWDGGKRTLVDNYQGKRLNSPNDCVWSARGDLYFTDPPYGLPGQWDSPQRELDFCGVYRLSPAGELSLVDRTLNRPNGIGLSPDGRTLYVAQSESRAAIWRKYPVADDGSVGDGELFFDATEQGRQMRGLPDGLAVDAAGNVWATGPGGVWVFSPEGEPLGRIATGEATANCCFGGADGSHLYMTADMWLCRIKTKSKGQGF</sequence>
<dbReference type="Pfam" id="PF08450">
    <property type="entry name" value="SGL"/>
    <property type="match status" value="1"/>
</dbReference>
<dbReference type="Proteomes" id="UP000315440">
    <property type="component" value="Unassembled WGS sequence"/>
</dbReference>
<keyword evidence="1 4" id="KW-0378">Hydrolase</keyword>
<organism evidence="4 5">
    <name type="scientific">Pseudobythopirellula maris</name>
    <dbReference type="NCBI Taxonomy" id="2527991"/>
    <lineage>
        <taxon>Bacteria</taxon>
        <taxon>Pseudomonadati</taxon>
        <taxon>Planctomycetota</taxon>
        <taxon>Planctomycetia</taxon>
        <taxon>Pirellulales</taxon>
        <taxon>Lacipirellulaceae</taxon>
        <taxon>Pseudobythopirellula</taxon>
    </lineage>
</organism>
<dbReference type="InterPro" id="IPR011042">
    <property type="entry name" value="6-blade_b-propeller_TolB-like"/>
</dbReference>
<dbReference type="PANTHER" id="PTHR47572">
    <property type="entry name" value="LIPOPROTEIN-RELATED"/>
    <property type="match status" value="1"/>
</dbReference>
<reference evidence="4 5" key="1">
    <citation type="submission" date="2019-02" db="EMBL/GenBank/DDBJ databases">
        <title>Deep-cultivation of Planctomycetes and their phenomic and genomic characterization uncovers novel biology.</title>
        <authorList>
            <person name="Wiegand S."/>
            <person name="Jogler M."/>
            <person name="Boedeker C."/>
            <person name="Pinto D."/>
            <person name="Vollmers J."/>
            <person name="Rivas-Marin E."/>
            <person name="Kohn T."/>
            <person name="Peeters S.H."/>
            <person name="Heuer A."/>
            <person name="Rast P."/>
            <person name="Oberbeckmann S."/>
            <person name="Bunk B."/>
            <person name="Jeske O."/>
            <person name="Meyerdierks A."/>
            <person name="Storesund J.E."/>
            <person name="Kallscheuer N."/>
            <person name="Luecker S."/>
            <person name="Lage O.M."/>
            <person name="Pohl T."/>
            <person name="Merkel B.J."/>
            <person name="Hornburger P."/>
            <person name="Mueller R.-W."/>
            <person name="Bruemmer F."/>
            <person name="Labrenz M."/>
            <person name="Spormann A.M."/>
            <person name="Op Den Camp H."/>
            <person name="Overmann J."/>
            <person name="Amann R."/>
            <person name="Jetten M.S.M."/>
            <person name="Mascher T."/>
            <person name="Medema M.H."/>
            <person name="Devos D.P."/>
            <person name="Kaster A.-K."/>
            <person name="Ovreas L."/>
            <person name="Rohde M."/>
            <person name="Galperin M.Y."/>
            <person name="Jogler C."/>
        </authorList>
    </citation>
    <scope>NUCLEOTIDE SEQUENCE [LARGE SCALE GENOMIC DNA]</scope>
    <source>
        <strain evidence="4 5">Mal64</strain>
    </source>
</reference>
<accession>A0A5C5ZI83</accession>
<dbReference type="PANTHER" id="PTHR47572:SF4">
    <property type="entry name" value="LACTONASE DRP35"/>
    <property type="match status" value="1"/>
</dbReference>
<dbReference type="EC" id="3.1.1.17" evidence="4"/>
<dbReference type="InterPro" id="IPR013658">
    <property type="entry name" value="SGL"/>
</dbReference>
<evidence type="ECO:0000259" key="3">
    <source>
        <dbReference type="Pfam" id="PF08450"/>
    </source>
</evidence>
<keyword evidence="2" id="KW-0732">Signal</keyword>
<evidence type="ECO:0000313" key="4">
    <source>
        <dbReference type="EMBL" id="TWT86946.1"/>
    </source>
</evidence>
<evidence type="ECO:0000256" key="2">
    <source>
        <dbReference type="SAM" id="SignalP"/>
    </source>
</evidence>
<proteinExistence type="predicted"/>
<feature type="signal peptide" evidence="2">
    <location>
        <begin position="1"/>
        <end position="23"/>
    </location>
</feature>
<feature type="domain" description="SMP-30/Gluconolactonase/LRE-like region" evidence="3">
    <location>
        <begin position="61"/>
        <end position="325"/>
    </location>
</feature>
<dbReference type="OrthoDB" id="272794at2"/>
<dbReference type="AlphaFoldDB" id="A0A5C5ZI83"/>
<dbReference type="EMBL" id="SJPQ01000004">
    <property type="protein sequence ID" value="TWT86946.1"/>
    <property type="molecule type" value="Genomic_DNA"/>
</dbReference>
<dbReference type="SUPFAM" id="SSF63829">
    <property type="entry name" value="Calcium-dependent phosphotriesterase"/>
    <property type="match status" value="1"/>
</dbReference>
<feature type="chain" id="PRO_5022798308" evidence="2">
    <location>
        <begin position="24"/>
        <end position="341"/>
    </location>
</feature>
<evidence type="ECO:0000256" key="1">
    <source>
        <dbReference type="ARBA" id="ARBA00022801"/>
    </source>
</evidence>
<name>A0A5C5ZI83_9BACT</name>
<comment type="caution">
    <text evidence="4">The sequence shown here is derived from an EMBL/GenBank/DDBJ whole genome shotgun (WGS) entry which is preliminary data.</text>
</comment>
<protein>
    <submittedName>
        <fullName evidence="4">Gluconolactonase</fullName>
        <ecNumber evidence="4">3.1.1.17</ecNumber>
    </submittedName>
</protein>
<keyword evidence="5" id="KW-1185">Reference proteome</keyword>
<dbReference type="Gene3D" id="2.120.10.30">
    <property type="entry name" value="TolB, C-terminal domain"/>
    <property type="match status" value="1"/>
</dbReference>
<dbReference type="GO" id="GO:0004341">
    <property type="term" value="F:gluconolactonase activity"/>
    <property type="evidence" value="ECO:0007669"/>
    <property type="project" value="UniProtKB-EC"/>
</dbReference>
<gene>
    <name evidence="4" type="primary">gnl</name>
    <name evidence="4" type="ORF">Mal64_37760</name>
</gene>